<name>A0AAF3EZ08_9BILA</name>
<dbReference type="Proteomes" id="UP000887575">
    <property type="component" value="Unassembled WGS sequence"/>
</dbReference>
<reference evidence="3" key="1">
    <citation type="submission" date="2024-02" db="UniProtKB">
        <authorList>
            <consortium name="WormBaseParasite"/>
        </authorList>
    </citation>
    <scope>IDENTIFICATION</scope>
</reference>
<keyword evidence="2" id="KW-1185">Reference proteome</keyword>
<organism evidence="2 3">
    <name type="scientific">Mesorhabditis belari</name>
    <dbReference type="NCBI Taxonomy" id="2138241"/>
    <lineage>
        <taxon>Eukaryota</taxon>
        <taxon>Metazoa</taxon>
        <taxon>Ecdysozoa</taxon>
        <taxon>Nematoda</taxon>
        <taxon>Chromadorea</taxon>
        <taxon>Rhabditida</taxon>
        <taxon>Rhabditina</taxon>
        <taxon>Rhabditomorpha</taxon>
        <taxon>Rhabditoidea</taxon>
        <taxon>Rhabditidae</taxon>
        <taxon>Mesorhabditinae</taxon>
        <taxon>Mesorhabditis</taxon>
    </lineage>
</organism>
<dbReference type="AlphaFoldDB" id="A0AAF3EZ08"/>
<sequence length="124" mass="14473">MKTPQSARPPSRIPPPTARAPDFAEVRVSRIPRRDSDKSIIIERKLPRVPSTSLNRSNTMDKDSTIWSRLYQEKRGQLKKTRDIRAKSEDAIYGTLRGEHRRRLTQNEEQLEKQIQELRQLGVL</sequence>
<feature type="region of interest" description="Disordered" evidence="1">
    <location>
        <begin position="1"/>
        <end position="36"/>
    </location>
</feature>
<protein>
    <submittedName>
        <fullName evidence="3">Uncharacterized protein</fullName>
    </submittedName>
</protein>
<evidence type="ECO:0000256" key="1">
    <source>
        <dbReference type="SAM" id="MobiDB-lite"/>
    </source>
</evidence>
<feature type="compositionally biased region" description="Basic and acidic residues" evidence="1">
    <location>
        <begin position="22"/>
        <end position="36"/>
    </location>
</feature>
<proteinExistence type="predicted"/>
<evidence type="ECO:0000313" key="3">
    <source>
        <dbReference type="WBParaSite" id="MBELARI_LOCUS1934"/>
    </source>
</evidence>
<accession>A0AAF3EZ08</accession>
<evidence type="ECO:0000313" key="2">
    <source>
        <dbReference type="Proteomes" id="UP000887575"/>
    </source>
</evidence>
<dbReference type="WBParaSite" id="MBELARI_LOCUS1934">
    <property type="protein sequence ID" value="MBELARI_LOCUS1934"/>
    <property type="gene ID" value="MBELARI_LOCUS1934"/>
</dbReference>